<dbReference type="Proteomes" id="UP000265926">
    <property type="component" value="Unassembled WGS sequence"/>
</dbReference>
<keyword evidence="2" id="KW-1185">Reference proteome</keyword>
<accession>A0A399SQ34</accession>
<evidence type="ECO:0000313" key="2">
    <source>
        <dbReference type="Proteomes" id="UP000265926"/>
    </source>
</evidence>
<proteinExistence type="predicted"/>
<comment type="caution">
    <text evidence="1">The sequence shown here is derived from an EMBL/GenBank/DDBJ whole genome shotgun (WGS) entry which is preliminary data.</text>
</comment>
<evidence type="ECO:0000313" key="1">
    <source>
        <dbReference type="EMBL" id="RIJ45830.1"/>
    </source>
</evidence>
<dbReference type="EMBL" id="QWGR01000019">
    <property type="protein sequence ID" value="RIJ45830.1"/>
    <property type="molecule type" value="Genomic_DNA"/>
</dbReference>
<reference evidence="1 2" key="1">
    <citation type="submission" date="2018-08" db="EMBL/GenBank/DDBJ databases">
        <title>Pallidiluteibacterium maritimus gen. nov., sp. nov., isolated from coastal sediment.</title>
        <authorList>
            <person name="Zhou L.Y."/>
        </authorList>
    </citation>
    <scope>NUCLEOTIDE SEQUENCE [LARGE SCALE GENOMIC DNA]</scope>
    <source>
        <strain evidence="1 2">XSD2</strain>
    </source>
</reference>
<gene>
    <name evidence="1" type="ORF">D1614_21215</name>
</gene>
<sequence>MPEPDSTQLELERKLEYFRLTTGLPASDLFMNDLELPGLNLQQEFMNRYAINPSITAFPSIQLIPETSFNFASPFWVNGQILGGSVTQLSDKFTIGGFSYGANSVFSAPLPNANKSYFDSYGSTMFMQYKVSKNFKIETSVSVGRQQGPPPPRGF</sequence>
<name>A0A399SQ34_9BACT</name>
<organism evidence="1 2">
    <name type="scientific">Maribellus luteus</name>
    <dbReference type="NCBI Taxonomy" id="2305463"/>
    <lineage>
        <taxon>Bacteria</taxon>
        <taxon>Pseudomonadati</taxon>
        <taxon>Bacteroidota</taxon>
        <taxon>Bacteroidia</taxon>
        <taxon>Marinilabiliales</taxon>
        <taxon>Prolixibacteraceae</taxon>
        <taxon>Maribellus</taxon>
    </lineage>
</organism>
<dbReference type="AlphaFoldDB" id="A0A399SQ34"/>
<protein>
    <submittedName>
        <fullName evidence="1">Uncharacterized protein</fullName>
    </submittedName>
</protein>